<name>A0AA39QTX6_9LECA</name>
<accession>A0AA39QTX6</accession>
<reference evidence="2" key="1">
    <citation type="submission" date="2023-03" db="EMBL/GenBank/DDBJ databases">
        <title>Complete genome of Cladonia borealis.</title>
        <authorList>
            <person name="Park H."/>
        </authorList>
    </citation>
    <scope>NUCLEOTIDE SEQUENCE</scope>
    <source>
        <strain evidence="2">ANT050790</strain>
    </source>
</reference>
<evidence type="ECO:0000256" key="1">
    <source>
        <dbReference type="SAM" id="MobiDB-lite"/>
    </source>
</evidence>
<dbReference type="InterPro" id="IPR039327">
    <property type="entry name" value="CON7-like"/>
</dbReference>
<gene>
    <name evidence="2" type="ORF">JMJ35_008481</name>
</gene>
<keyword evidence="3" id="KW-1185">Reference proteome</keyword>
<dbReference type="EMBL" id="JAFEKC020000019">
    <property type="protein sequence ID" value="KAK0509110.1"/>
    <property type="molecule type" value="Genomic_DNA"/>
</dbReference>
<protein>
    <recommendedName>
        <fullName evidence="4">Fungal N-terminal domain-containing protein</fullName>
    </recommendedName>
</protein>
<dbReference type="GO" id="GO:0006355">
    <property type="term" value="P:regulation of DNA-templated transcription"/>
    <property type="evidence" value="ECO:0007669"/>
    <property type="project" value="InterPro"/>
</dbReference>
<evidence type="ECO:0000313" key="2">
    <source>
        <dbReference type="EMBL" id="KAK0509110.1"/>
    </source>
</evidence>
<evidence type="ECO:0000313" key="3">
    <source>
        <dbReference type="Proteomes" id="UP001166286"/>
    </source>
</evidence>
<dbReference type="PANTHER" id="PTHR36167">
    <property type="entry name" value="C2H2 FINGER DOMAIN TRANSCRIPTION FACTOR (EUROFUNG)-RELATED"/>
    <property type="match status" value="1"/>
</dbReference>
<dbReference type="AlphaFoldDB" id="A0AA39QTX6"/>
<comment type="caution">
    <text evidence="2">The sequence shown here is derived from an EMBL/GenBank/DDBJ whole genome shotgun (WGS) entry which is preliminary data.</text>
</comment>
<dbReference type="Proteomes" id="UP001166286">
    <property type="component" value="Unassembled WGS sequence"/>
</dbReference>
<feature type="region of interest" description="Disordered" evidence="1">
    <location>
        <begin position="1"/>
        <end position="28"/>
    </location>
</feature>
<organism evidence="2 3">
    <name type="scientific">Cladonia borealis</name>
    <dbReference type="NCBI Taxonomy" id="184061"/>
    <lineage>
        <taxon>Eukaryota</taxon>
        <taxon>Fungi</taxon>
        <taxon>Dikarya</taxon>
        <taxon>Ascomycota</taxon>
        <taxon>Pezizomycotina</taxon>
        <taxon>Lecanoromycetes</taxon>
        <taxon>OSLEUM clade</taxon>
        <taxon>Lecanoromycetidae</taxon>
        <taxon>Lecanorales</taxon>
        <taxon>Lecanorineae</taxon>
        <taxon>Cladoniaceae</taxon>
        <taxon>Cladonia</taxon>
    </lineage>
</organism>
<proteinExistence type="predicted"/>
<dbReference type="PANTHER" id="PTHR36167:SF3">
    <property type="entry name" value="C2H2 FINGER DOMAIN TRANSCRIPTION FACTOR (EUROFUNG)-RELATED"/>
    <property type="match status" value="1"/>
</dbReference>
<sequence>MHSSARLSRGLMAQAPVHEERPRTTHANQQYCNGGGEASAIVSLIGTAATLSKAVVDIASKYKNARNQIESFGREVGVLGSVLNQLQRLQEKDYMEADDRIRSVTMTILGQCAELFSELETYKDALYSRPGSVRSLAFRGKTKWVFTAVELDYIRTRLESVKTNMLLMMTMQCLHNSDRSRNDRTIQELSIQSDGWVKRLETLEKEMMIPIDSSNDAAVNRMSIRVVDTADLARSTRDSILSLYGHSSYYQEILDPHEGSFAMDLELQADYSQVSRIIDEHLDDDLLPGKVASNAVNKRWAVQANASTKPSDNPEQLQFFFEASEYPCRAIAIQPYKAPSFSPFYLSFEKNEVLQVRRFIGPRLAARKNTGEEGLVLFFKMKAYYPHTARVRFDLRNRTIFASKDEILGVSDKVEFESPNGGRHVWRPWRKRTGEAGISPDHFFDCFQPNNPVPPPPESSLDWI</sequence>
<evidence type="ECO:0008006" key="4">
    <source>
        <dbReference type="Google" id="ProtNLM"/>
    </source>
</evidence>